<dbReference type="GO" id="GO:0003700">
    <property type="term" value="F:DNA-binding transcription factor activity"/>
    <property type="evidence" value="ECO:0007669"/>
    <property type="project" value="InterPro"/>
</dbReference>
<name>A0A0R1RIX3_9LACO</name>
<dbReference type="Proteomes" id="UP000051697">
    <property type="component" value="Unassembled WGS sequence"/>
</dbReference>
<feature type="domain" description="HTH arsR-type" evidence="2">
    <location>
        <begin position="1"/>
        <end position="95"/>
    </location>
</feature>
<organism evidence="3 4">
    <name type="scientific">Paucilactobacillus oligofermentans DSM 15707 = LMG 22743</name>
    <dbReference type="NCBI Taxonomy" id="1423778"/>
    <lineage>
        <taxon>Bacteria</taxon>
        <taxon>Bacillati</taxon>
        <taxon>Bacillota</taxon>
        <taxon>Bacilli</taxon>
        <taxon>Lactobacillales</taxon>
        <taxon>Lactobacillaceae</taxon>
        <taxon>Paucilactobacillus</taxon>
    </lineage>
</organism>
<dbReference type="RefSeq" id="WP_057890482.1">
    <property type="nucleotide sequence ID" value="NZ_AZFE01000032.1"/>
</dbReference>
<dbReference type="InterPro" id="IPR011991">
    <property type="entry name" value="ArsR-like_HTH"/>
</dbReference>
<dbReference type="AlphaFoldDB" id="A0A0R1RIX3"/>
<dbReference type="CDD" id="cd00090">
    <property type="entry name" value="HTH_ARSR"/>
    <property type="match status" value="1"/>
</dbReference>
<dbReference type="KEGG" id="lol:LACOL_1015"/>
<evidence type="ECO:0000256" key="1">
    <source>
        <dbReference type="ARBA" id="ARBA00023125"/>
    </source>
</evidence>
<dbReference type="EMBL" id="AZFE01000032">
    <property type="protein sequence ID" value="KRL54762.1"/>
    <property type="molecule type" value="Genomic_DNA"/>
</dbReference>
<dbReference type="InterPro" id="IPR001845">
    <property type="entry name" value="HTH_ArsR_DNA-bd_dom"/>
</dbReference>
<dbReference type="PATRIC" id="fig|1423778.4.peg.1601"/>
<dbReference type="InterPro" id="IPR036390">
    <property type="entry name" value="WH_DNA-bd_sf"/>
</dbReference>
<protein>
    <submittedName>
        <fullName evidence="3">ArsR family transcriptional regulator</fullName>
    </submittedName>
</protein>
<proteinExistence type="predicted"/>
<dbReference type="Gene3D" id="1.10.10.10">
    <property type="entry name" value="Winged helix-like DNA-binding domain superfamily/Winged helix DNA-binding domain"/>
    <property type="match status" value="1"/>
</dbReference>
<gene>
    <name evidence="3" type="ORF">FC70_GL001564</name>
</gene>
<accession>A0A0R1RIX3</accession>
<keyword evidence="4" id="KW-1185">Reference proteome</keyword>
<dbReference type="SUPFAM" id="SSF46785">
    <property type="entry name" value="Winged helix' DNA-binding domain"/>
    <property type="match status" value="1"/>
</dbReference>
<sequence>MEISLNQDSIPIFSALDSSVRINIIELLSIDNLNISQIAKKINLSNAITVMHVNKLEKAGIISSQRKGNQRICILKIDIINIIFPHQIYYPFKKDSFEIPVGQFTNFDITPTCGLAKKDGFIGKVDNPNYFMVPERYQAQMIWFSDGFIEYQIPNYLESINELKMIEIVVELGSEFPFSNNNWLSDITVSIDNHEVGTWTSTGDFSDTRGRYTPKWVYNDMNQYGTLITFRISKYGTFINGKRSSDLLISEVNNLKNSWKLKFEVKKNAQNVGGCTIFGKGFGNHNQDISTTLYYD</sequence>
<keyword evidence="1" id="KW-0238">DNA-binding</keyword>
<evidence type="ECO:0000259" key="2">
    <source>
        <dbReference type="PROSITE" id="PS50987"/>
    </source>
</evidence>
<dbReference type="OrthoDB" id="9781958at2"/>
<dbReference type="SMART" id="SM00418">
    <property type="entry name" value="HTH_ARSR"/>
    <property type="match status" value="1"/>
</dbReference>
<evidence type="ECO:0000313" key="4">
    <source>
        <dbReference type="Proteomes" id="UP000051697"/>
    </source>
</evidence>
<dbReference type="STRING" id="1423778.FC70_GL001564"/>
<dbReference type="Pfam" id="PF01022">
    <property type="entry name" value="HTH_5"/>
    <property type="match status" value="1"/>
</dbReference>
<evidence type="ECO:0000313" key="3">
    <source>
        <dbReference type="EMBL" id="KRL54762.1"/>
    </source>
</evidence>
<dbReference type="InterPro" id="IPR036388">
    <property type="entry name" value="WH-like_DNA-bd_sf"/>
</dbReference>
<dbReference type="PROSITE" id="PS50987">
    <property type="entry name" value="HTH_ARSR_2"/>
    <property type="match status" value="1"/>
</dbReference>
<comment type="caution">
    <text evidence="3">The sequence shown here is derived from an EMBL/GenBank/DDBJ whole genome shotgun (WGS) entry which is preliminary data.</text>
</comment>
<reference evidence="3 4" key="1">
    <citation type="journal article" date="2015" name="Genome Announc.">
        <title>Expanding the biotechnology potential of lactobacilli through comparative genomics of 213 strains and associated genera.</title>
        <authorList>
            <person name="Sun Z."/>
            <person name="Harris H.M."/>
            <person name="McCann A."/>
            <person name="Guo C."/>
            <person name="Argimon S."/>
            <person name="Zhang W."/>
            <person name="Yang X."/>
            <person name="Jeffery I.B."/>
            <person name="Cooney J.C."/>
            <person name="Kagawa T.F."/>
            <person name="Liu W."/>
            <person name="Song Y."/>
            <person name="Salvetti E."/>
            <person name="Wrobel A."/>
            <person name="Rasinkangas P."/>
            <person name="Parkhill J."/>
            <person name="Rea M.C."/>
            <person name="O'Sullivan O."/>
            <person name="Ritari J."/>
            <person name="Douillard F.P."/>
            <person name="Paul Ross R."/>
            <person name="Yang R."/>
            <person name="Briner A.E."/>
            <person name="Felis G.E."/>
            <person name="de Vos W.M."/>
            <person name="Barrangou R."/>
            <person name="Klaenhammer T.R."/>
            <person name="Caufield P.W."/>
            <person name="Cui Y."/>
            <person name="Zhang H."/>
            <person name="O'Toole P.W."/>
        </authorList>
    </citation>
    <scope>NUCLEOTIDE SEQUENCE [LARGE SCALE GENOMIC DNA]</scope>
    <source>
        <strain evidence="3 4">DSM 15707</strain>
    </source>
</reference>
<dbReference type="GO" id="GO:0003677">
    <property type="term" value="F:DNA binding"/>
    <property type="evidence" value="ECO:0007669"/>
    <property type="project" value="UniProtKB-KW"/>
</dbReference>